<dbReference type="Proteomes" id="UP000199119">
    <property type="component" value="Unassembled WGS sequence"/>
</dbReference>
<keyword evidence="2" id="KW-1133">Transmembrane helix</keyword>
<protein>
    <submittedName>
        <fullName evidence="3">Uncharacterized protein</fullName>
    </submittedName>
</protein>
<keyword evidence="2" id="KW-0812">Transmembrane</keyword>
<name>A0A1I2A143_9BURK</name>
<evidence type="ECO:0000256" key="2">
    <source>
        <dbReference type="SAM" id="Phobius"/>
    </source>
</evidence>
<dbReference type="OrthoDB" id="8814382at2"/>
<proteinExistence type="predicted"/>
<dbReference type="AlphaFoldDB" id="A0A1I2A143"/>
<evidence type="ECO:0000313" key="3">
    <source>
        <dbReference type="EMBL" id="SFE36663.1"/>
    </source>
</evidence>
<dbReference type="RefSeq" id="WP_092937086.1">
    <property type="nucleotide sequence ID" value="NZ_FONX01000001.1"/>
</dbReference>
<organism evidence="3 4">
    <name type="scientific">Paracidovorax wautersii</name>
    <dbReference type="NCBI Taxonomy" id="1177982"/>
    <lineage>
        <taxon>Bacteria</taxon>
        <taxon>Pseudomonadati</taxon>
        <taxon>Pseudomonadota</taxon>
        <taxon>Betaproteobacteria</taxon>
        <taxon>Burkholderiales</taxon>
        <taxon>Comamonadaceae</taxon>
        <taxon>Paracidovorax</taxon>
    </lineage>
</organism>
<sequence>MAQNLIVALIVGCAALYVVWRYMPQRWRSRLGRVHGRLAQAPGCGGGSDGACGSCGSCASSSVAPQGEAAEKPVAMPASRR</sequence>
<accession>A0A1I2A143</accession>
<feature type="region of interest" description="Disordered" evidence="1">
    <location>
        <begin position="59"/>
        <end position="81"/>
    </location>
</feature>
<dbReference type="EMBL" id="FONX01000001">
    <property type="protein sequence ID" value="SFE36663.1"/>
    <property type="molecule type" value="Genomic_DNA"/>
</dbReference>
<gene>
    <name evidence="3" type="ORF">SAMN04489711_101419</name>
</gene>
<evidence type="ECO:0000256" key="1">
    <source>
        <dbReference type="SAM" id="MobiDB-lite"/>
    </source>
</evidence>
<feature type="transmembrane region" description="Helical" evidence="2">
    <location>
        <begin position="6"/>
        <end position="23"/>
    </location>
</feature>
<dbReference type="STRING" id="1177982.SAMN04489711_101419"/>
<keyword evidence="4" id="KW-1185">Reference proteome</keyword>
<reference evidence="4" key="1">
    <citation type="submission" date="2016-10" db="EMBL/GenBank/DDBJ databases">
        <authorList>
            <person name="Varghese N."/>
            <person name="Submissions S."/>
        </authorList>
    </citation>
    <scope>NUCLEOTIDE SEQUENCE [LARGE SCALE GENOMIC DNA]</scope>
    <source>
        <strain evidence="4">DSM 27981</strain>
    </source>
</reference>
<evidence type="ECO:0000313" key="4">
    <source>
        <dbReference type="Proteomes" id="UP000199119"/>
    </source>
</evidence>
<keyword evidence="2" id="KW-0472">Membrane</keyword>